<feature type="compositionally biased region" description="Basic and acidic residues" evidence="7">
    <location>
        <begin position="1"/>
        <end position="14"/>
    </location>
</feature>
<dbReference type="PANTHER" id="PTHR32266:SF12">
    <property type="entry name" value="NICOTIANAMINE SYNTHASE 3"/>
    <property type="match status" value="1"/>
</dbReference>
<dbReference type="GO" id="GO:0030418">
    <property type="term" value="P:nicotianamine biosynthetic process"/>
    <property type="evidence" value="ECO:0007669"/>
    <property type="project" value="UniProtKB-UniRule"/>
</dbReference>
<comment type="catalytic activity">
    <reaction evidence="5 6">
        <text>3 S-adenosyl-L-methionine = nicotianamine + 3 S-methyl-5'-thioadenosine + 3 H(+)</text>
        <dbReference type="Rhea" id="RHEA:16481"/>
        <dbReference type="ChEBI" id="CHEBI:15378"/>
        <dbReference type="ChEBI" id="CHEBI:17509"/>
        <dbReference type="ChEBI" id="CHEBI:58249"/>
        <dbReference type="ChEBI" id="CHEBI:59789"/>
        <dbReference type="EC" id="2.5.1.43"/>
    </reaction>
</comment>
<comment type="caution">
    <text evidence="8">The sequence shown here is derived from an EMBL/GenBank/DDBJ whole genome shotgun (WGS) entry which is preliminary data.</text>
</comment>
<dbReference type="EC" id="2.5.1.43" evidence="2 6"/>
<keyword evidence="9" id="KW-1185">Reference proteome</keyword>
<evidence type="ECO:0000313" key="9">
    <source>
        <dbReference type="Proteomes" id="UP001605036"/>
    </source>
</evidence>
<dbReference type="AlphaFoldDB" id="A0ABD1ZF45"/>
<evidence type="ECO:0000256" key="3">
    <source>
        <dbReference type="ARBA" id="ARBA00022679"/>
    </source>
</evidence>
<evidence type="ECO:0000256" key="7">
    <source>
        <dbReference type="SAM" id="MobiDB-lite"/>
    </source>
</evidence>
<evidence type="ECO:0000256" key="4">
    <source>
        <dbReference type="ARBA" id="ARBA00022691"/>
    </source>
</evidence>
<keyword evidence="3 6" id="KW-0808">Transferase</keyword>
<dbReference type="EMBL" id="JBHFFA010000002">
    <property type="protein sequence ID" value="KAL2644987.1"/>
    <property type="molecule type" value="Genomic_DNA"/>
</dbReference>
<evidence type="ECO:0000256" key="1">
    <source>
        <dbReference type="ARBA" id="ARBA00007009"/>
    </source>
</evidence>
<reference evidence="8 9" key="1">
    <citation type="submission" date="2024-09" db="EMBL/GenBank/DDBJ databases">
        <title>Chromosome-scale assembly of Riccia fluitans.</title>
        <authorList>
            <person name="Paukszto L."/>
            <person name="Sawicki J."/>
            <person name="Karawczyk K."/>
            <person name="Piernik-Szablinska J."/>
            <person name="Szczecinska M."/>
            <person name="Mazdziarz M."/>
        </authorList>
    </citation>
    <scope>NUCLEOTIDE SEQUENCE [LARGE SCALE GENOMIC DNA]</scope>
    <source>
        <strain evidence="8">Rf_01</strain>
        <tissue evidence="8">Aerial parts of the thallus</tissue>
    </source>
</reference>
<dbReference type="InterPro" id="IPR004298">
    <property type="entry name" value="Nicotian_synth"/>
</dbReference>
<feature type="compositionally biased region" description="Basic and acidic residues" evidence="7">
    <location>
        <begin position="22"/>
        <end position="36"/>
    </location>
</feature>
<evidence type="ECO:0000313" key="8">
    <source>
        <dbReference type="EMBL" id="KAL2644987.1"/>
    </source>
</evidence>
<sequence length="391" mass="43249">MGLIDKSHRPELHQQDSTSNGRDVREPSSADSFQDLRKVPVPTTVKQITVFPAGGRDGESEIASLVEGIAPLITELVNTRDLSPTNQRVNILLSSLVEFVVAPHCSQTSAKAVRALDQAGFLNRIRDVCSRAESELEFFYSKKISKSVGTAETTIAPRVEQLWEFPYFFNYLELGLIEYSRVRKCGDGATIFIGGGPLPLTAISLGYFQAAEQQGLLRPLAEAIRDLEHGTFDRNHARSVLNPLLKQVHFDRRSPLDQPIFSIDSCPKATNRAKCVVDALGLTGTVIPCCADGQTLVLPKRSRAVLVASLAEPKSQIVGNLVQQLTDENRFSIFVRSVERDTFRELLYRPVSEQELSLWASASAAIIRGPGYVPPRTSRVINSFEEFMPRP</sequence>
<dbReference type="PROSITE" id="PS51142">
    <property type="entry name" value="NAS"/>
    <property type="match status" value="1"/>
</dbReference>
<comment type="function">
    <text evidence="6">Synthesizes nicotianamine, a polyamine which serves as a sensor for the physiological iron status within the plant, and/or might be involved in the transport of iron.</text>
</comment>
<keyword evidence="4 6" id="KW-0949">S-adenosyl-L-methionine</keyword>
<name>A0ABD1ZF45_9MARC</name>
<dbReference type="Gene3D" id="3.40.50.150">
    <property type="entry name" value="Vaccinia Virus protein VP39"/>
    <property type="match status" value="2"/>
</dbReference>
<gene>
    <name evidence="8" type="ORF">R1flu_012574</name>
</gene>
<dbReference type="PANTHER" id="PTHR32266">
    <property type="entry name" value="NICOTIANAMINE SYNTHASE 3"/>
    <property type="match status" value="1"/>
</dbReference>
<evidence type="ECO:0000256" key="5">
    <source>
        <dbReference type="ARBA" id="ARBA00049391"/>
    </source>
</evidence>
<dbReference type="Proteomes" id="UP001605036">
    <property type="component" value="Unassembled WGS sequence"/>
</dbReference>
<evidence type="ECO:0000256" key="6">
    <source>
        <dbReference type="RuleBase" id="RU368095"/>
    </source>
</evidence>
<protein>
    <recommendedName>
        <fullName evidence="2 6">Nicotianamine synthase</fullName>
        <ecNumber evidence="2 6">2.5.1.43</ecNumber>
    </recommendedName>
</protein>
<organism evidence="8 9">
    <name type="scientific">Riccia fluitans</name>
    <dbReference type="NCBI Taxonomy" id="41844"/>
    <lineage>
        <taxon>Eukaryota</taxon>
        <taxon>Viridiplantae</taxon>
        <taxon>Streptophyta</taxon>
        <taxon>Embryophyta</taxon>
        <taxon>Marchantiophyta</taxon>
        <taxon>Marchantiopsida</taxon>
        <taxon>Marchantiidae</taxon>
        <taxon>Marchantiales</taxon>
        <taxon>Ricciaceae</taxon>
        <taxon>Riccia</taxon>
    </lineage>
</organism>
<comment type="similarity">
    <text evidence="1 6">Belongs to the nicotianamine synthase (NAS)-like family.</text>
</comment>
<proteinExistence type="inferred from homology"/>
<accession>A0ABD1ZF45</accession>
<evidence type="ECO:0000256" key="2">
    <source>
        <dbReference type="ARBA" id="ARBA00012675"/>
    </source>
</evidence>
<feature type="region of interest" description="Disordered" evidence="7">
    <location>
        <begin position="1"/>
        <end position="36"/>
    </location>
</feature>
<dbReference type="Pfam" id="PF03059">
    <property type="entry name" value="NAS"/>
    <property type="match status" value="1"/>
</dbReference>
<dbReference type="InterPro" id="IPR029063">
    <property type="entry name" value="SAM-dependent_MTases_sf"/>
</dbReference>
<dbReference type="GO" id="GO:0030410">
    <property type="term" value="F:nicotianamine synthase activity"/>
    <property type="evidence" value="ECO:0007669"/>
    <property type="project" value="UniProtKB-UniRule"/>
</dbReference>